<feature type="domain" description="HTH rpiR-type" evidence="4">
    <location>
        <begin position="5"/>
        <end position="81"/>
    </location>
</feature>
<dbReference type="Gene3D" id="1.10.10.10">
    <property type="entry name" value="Winged helix-like DNA-binding domain superfamily/Winged helix DNA-binding domain"/>
    <property type="match status" value="1"/>
</dbReference>
<dbReference type="GO" id="GO:0003700">
    <property type="term" value="F:DNA-binding transcription factor activity"/>
    <property type="evidence" value="ECO:0007669"/>
    <property type="project" value="InterPro"/>
</dbReference>
<dbReference type="InterPro" id="IPR046348">
    <property type="entry name" value="SIS_dom_sf"/>
</dbReference>
<keyword evidence="2" id="KW-0238">DNA-binding</keyword>
<dbReference type="InterPro" id="IPR047640">
    <property type="entry name" value="RpiR-like"/>
</dbReference>
<sequence>MAYLKGGLIILKEMFEQLPPSEKKIAQYIIQQPQEAIVLTTSELAKKSDTSSAAVIRLCKSLGFSGFQELKLRVAGDIQQQSVVDYRDIEPNENCQAIIDKVTTNTIRTLKETKDILNIQDIERAAIALTKAESIVFVGNGASYIAASDAEQKFLRINKNVNSYSDVHMGATAIANKGPNDVVVGISFSGETYEVSKLLQLAKQNDVTTISMTRYGPSPVANNADICLYTSATREATFRSAATSSRIAQLHIIDILFMSVASMQYERVIKYLDTTREAITFIKEDKT</sequence>
<dbReference type="GO" id="GO:0097367">
    <property type="term" value="F:carbohydrate derivative binding"/>
    <property type="evidence" value="ECO:0007669"/>
    <property type="project" value="InterPro"/>
</dbReference>
<proteinExistence type="predicted"/>
<dbReference type="PANTHER" id="PTHR30514">
    <property type="entry name" value="GLUCOKINASE"/>
    <property type="match status" value="1"/>
</dbReference>
<keyword evidence="3" id="KW-0804">Transcription</keyword>
<keyword evidence="1" id="KW-0805">Transcription regulation</keyword>
<organism evidence="6 7">
    <name type="scientific">Cerasibacillus quisquiliarum</name>
    <dbReference type="NCBI Taxonomy" id="227865"/>
    <lineage>
        <taxon>Bacteria</taxon>
        <taxon>Bacillati</taxon>
        <taxon>Bacillota</taxon>
        <taxon>Bacilli</taxon>
        <taxon>Bacillales</taxon>
        <taxon>Bacillaceae</taxon>
        <taxon>Cerasibacillus</taxon>
    </lineage>
</organism>
<keyword evidence="7" id="KW-1185">Reference proteome</keyword>
<dbReference type="PROSITE" id="PS51464">
    <property type="entry name" value="SIS"/>
    <property type="match status" value="1"/>
</dbReference>
<dbReference type="RefSeq" id="WP_146934560.1">
    <property type="nucleotide sequence ID" value="NZ_BJXW01000003.1"/>
</dbReference>
<dbReference type="SUPFAM" id="SSF53697">
    <property type="entry name" value="SIS domain"/>
    <property type="match status" value="1"/>
</dbReference>
<evidence type="ECO:0000256" key="1">
    <source>
        <dbReference type="ARBA" id="ARBA00023015"/>
    </source>
</evidence>
<dbReference type="InterPro" id="IPR000281">
    <property type="entry name" value="HTH_RpiR"/>
</dbReference>
<accession>A0A511UXS9</accession>
<dbReference type="InterPro" id="IPR001347">
    <property type="entry name" value="SIS_dom"/>
</dbReference>
<name>A0A511UXS9_9BACI</name>
<evidence type="ECO:0000313" key="7">
    <source>
        <dbReference type="Proteomes" id="UP000321491"/>
    </source>
</evidence>
<evidence type="ECO:0000256" key="2">
    <source>
        <dbReference type="ARBA" id="ARBA00023125"/>
    </source>
</evidence>
<evidence type="ECO:0000313" key="6">
    <source>
        <dbReference type="EMBL" id="GEN29942.1"/>
    </source>
</evidence>
<dbReference type="OrthoDB" id="370421at2"/>
<dbReference type="InterPro" id="IPR036388">
    <property type="entry name" value="WH-like_DNA-bd_sf"/>
</dbReference>
<dbReference type="InterPro" id="IPR009057">
    <property type="entry name" value="Homeodomain-like_sf"/>
</dbReference>
<reference evidence="6 7" key="1">
    <citation type="submission" date="2019-07" db="EMBL/GenBank/DDBJ databases">
        <title>Whole genome shotgun sequence of Cerasibacillus quisquiliarum NBRC 102429.</title>
        <authorList>
            <person name="Hosoyama A."/>
            <person name="Uohara A."/>
            <person name="Ohji S."/>
            <person name="Ichikawa N."/>
        </authorList>
    </citation>
    <scope>NUCLEOTIDE SEQUENCE [LARGE SCALE GENOMIC DNA]</scope>
    <source>
        <strain evidence="6 7">NBRC 102429</strain>
    </source>
</reference>
<evidence type="ECO:0000259" key="5">
    <source>
        <dbReference type="PROSITE" id="PS51464"/>
    </source>
</evidence>
<dbReference type="CDD" id="cd05013">
    <property type="entry name" value="SIS_RpiR"/>
    <property type="match status" value="1"/>
</dbReference>
<protein>
    <submittedName>
        <fullName evidence="6">Putative HTH-type transcriptional regulator YbbH</fullName>
    </submittedName>
</protein>
<evidence type="ECO:0000256" key="3">
    <source>
        <dbReference type="ARBA" id="ARBA00023163"/>
    </source>
</evidence>
<dbReference type="SUPFAM" id="SSF46689">
    <property type="entry name" value="Homeodomain-like"/>
    <property type="match status" value="1"/>
</dbReference>
<gene>
    <name evidence="6" type="primary">ybbH</name>
    <name evidence="6" type="ORF">CQU01_01800</name>
</gene>
<dbReference type="Gene3D" id="3.40.50.10490">
    <property type="entry name" value="Glucose-6-phosphate isomerase like protein, domain 1"/>
    <property type="match status" value="1"/>
</dbReference>
<dbReference type="Pfam" id="PF01380">
    <property type="entry name" value="SIS"/>
    <property type="match status" value="1"/>
</dbReference>
<dbReference type="Proteomes" id="UP000321491">
    <property type="component" value="Unassembled WGS sequence"/>
</dbReference>
<dbReference type="Pfam" id="PF01418">
    <property type="entry name" value="HTH_6"/>
    <property type="match status" value="1"/>
</dbReference>
<dbReference type="GO" id="GO:0003677">
    <property type="term" value="F:DNA binding"/>
    <property type="evidence" value="ECO:0007669"/>
    <property type="project" value="UniProtKB-KW"/>
</dbReference>
<feature type="domain" description="SIS" evidence="5">
    <location>
        <begin position="125"/>
        <end position="266"/>
    </location>
</feature>
<dbReference type="InterPro" id="IPR035472">
    <property type="entry name" value="RpiR-like_SIS"/>
</dbReference>
<comment type="caution">
    <text evidence="6">The sequence shown here is derived from an EMBL/GenBank/DDBJ whole genome shotgun (WGS) entry which is preliminary data.</text>
</comment>
<dbReference type="PANTHER" id="PTHR30514:SF10">
    <property type="entry name" value="MURR_RPIR FAMILY TRANSCRIPTIONAL REGULATOR"/>
    <property type="match status" value="1"/>
</dbReference>
<dbReference type="EMBL" id="BJXW01000003">
    <property type="protein sequence ID" value="GEN29942.1"/>
    <property type="molecule type" value="Genomic_DNA"/>
</dbReference>
<dbReference type="GO" id="GO:1901135">
    <property type="term" value="P:carbohydrate derivative metabolic process"/>
    <property type="evidence" value="ECO:0007669"/>
    <property type="project" value="InterPro"/>
</dbReference>
<dbReference type="PROSITE" id="PS51071">
    <property type="entry name" value="HTH_RPIR"/>
    <property type="match status" value="1"/>
</dbReference>
<evidence type="ECO:0000259" key="4">
    <source>
        <dbReference type="PROSITE" id="PS51071"/>
    </source>
</evidence>
<dbReference type="AlphaFoldDB" id="A0A511UXS9"/>